<dbReference type="RefSeq" id="XP_019037876.1">
    <property type="nucleotide sequence ID" value="XM_019183502.1"/>
</dbReference>
<reference evidence="3 4" key="1">
    <citation type="journal article" date="2016" name="Proc. Natl. Acad. Sci. U.S.A.">
        <title>Comparative genomics of biotechnologically important yeasts.</title>
        <authorList>
            <person name="Riley R."/>
            <person name="Haridas S."/>
            <person name="Wolfe K.H."/>
            <person name="Lopes M.R."/>
            <person name="Hittinger C.T."/>
            <person name="Goeker M."/>
            <person name="Salamov A.A."/>
            <person name="Wisecaver J.H."/>
            <person name="Long T.M."/>
            <person name="Calvey C.H."/>
            <person name="Aerts A.L."/>
            <person name="Barry K.W."/>
            <person name="Choi C."/>
            <person name="Clum A."/>
            <person name="Coughlan A.Y."/>
            <person name="Deshpande S."/>
            <person name="Douglass A.P."/>
            <person name="Hanson S.J."/>
            <person name="Klenk H.-P."/>
            <person name="LaButti K.M."/>
            <person name="Lapidus A."/>
            <person name="Lindquist E.A."/>
            <person name="Lipzen A.M."/>
            <person name="Meier-Kolthoff J.P."/>
            <person name="Ohm R.A."/>
            <person name="Otillar R.P."/>
            <person name="Pangilinan J.L."/>
            <person name="Peng Y."/>
            <person name="Rokas A."/>
            <person name="Rosa C.A."/>
            <person name="Scheuner C."/>
            <person name="Sibirny A.A."/>
            <person name="Slot J.C."/>
            <person name="Stielow J.B."/>
            <person name="Sun H."/>
            <person name="Kurtzman C.P."/>
            <person name="Blackwell M."/>
            <person name="Grigoriev I.V."/>
            <person name="Jeffries T.W."/>
        </authorList>
    </citation>
    <scope>NUCLEOTIDE SEQUENCE [LARGE SCALE GENOMIC DNA]</scope>
    <source>
        <strain evidence="4">ATCC 58044 / CBS 1984 / NCYC 433 / NRRL Y-366-8</strain>
    </source>
</reference>
<accession>A0A1E3NZQ2</accession>
<dbReference type="GeneID" id="30200748"/>
<feature type="compositionally biased region" description="Gly residues" evidence="1">
    <location>
        <begin position="113"/>
        <end position="142"/>
    </location>
</feature>
<gene>
    <name evidence="3" type="ORF">WICANDRAFT_63175</name>
</gene>
<evidence type="ECO:0000256" key="2">
    <source>
        <dbReference type="SAM" id="SignalP"/>
    </source>
</evidence>
<keyword evidence="4" id="KW-1185">Reference proteome</keyword>
<sequence>MKLLLPLLFLGTISNLVFSTTSNFNAQYSSELIKSPNFDTRLINNEEIISGTTYSTVIPSDIVSTEEDEEESLDDDDNFLKVKGLGRLLKRGFRSSFSSSRSGSSSSSHGSSGSRGGSSGSRGSSGSGSSGSRGSSGSGSRGGGYHPALAGAAGGGIIYYYLWHHDRYGHSSIVSTQTSYVSENVTITSAISANGGATSFKGISVIYLDGSFNYWTKLMPSFIVCLATVLISCM</sequence>
<dbReference type="AlphaFoldDB" id="A0A1E3NZQ2"/>
<evidence type="ECO:0000313" key="3">
    <source>
        <dbReference type="EMBL" id="ODQ58669.1"/>
    </source>
</evidence>
<dbReference type="EMBL" id="KV454211">
    <property type="protein sequence ID" value="ODQ58669.1"/>
    <property type="molecule type" value="Genomic_DNA"/>
</dbReference>
<evidence type="ECO:0000313" key="4">
    <source>
        <dbReference type="Proteomes" id="UP000094112"/>
    </source>
</evidence>
<feature type="chain" id="PRO_5009133590" evidence="2">
    <location>
        <begin position="20"/>
        <end position="234"/>
    </location>
</feature>
<name>A0A1E3NZQ2_WICAA</name>
<feature type="signal peptide" evidence="2">
    <location>
        <begin position="1"/>
        <end position="19"/>
    </location>
</feature>
<evidence type="ECO:0000256" key="1">
    <source>
        <dbReference type="SAM" id="MobiDB-lite"/>
    </source>
</evidence>
<dbReference type="STRING" id="683960.A0A1E3NZQ2"/>
<feature type="compositionally biased region" description="Low complexity" evidence="1">
    <location>
        <begin position="95"/>
        <end position="112"/>
    </location>
</feature>
<protein>
    <submittedName>
        <fullName evidence="3">Uncharacterized protein</fullName>
    </submittedName>
</protein>
<feature type="region of interest" description="Disordered" evidence="1">
    <location>
        <begin position="95"/>
        <end position="142"/>
    </location>
</feature>
<dbReference type="Proteomes" id="UP000094112">
    <property type="component" value="Unassembled WGS sequence"/>
</dbReference>
<keyword evidence="2" id="KW-0732">Signal</keyword>
<organism evidence="3 4">
    <name type="scientific">Wickerhamomyces anomalus (strain ATCC 58044 / CBS 1984 / NCYC 433 / NRRL Y-366-8)</name>
    <name type="common">Yeast</name>
    <name type="synonym">Hansenula anomala</name>
    <dbReference type="NCBI Taxonomy" id="683960"/>
    <lineage>
        <taxon>Eukaryota</taxon>
        <taxon>Fungi</taxon>
        <taxon>Dikarya</taxon>
        <taxon>Ascomycota</taxon>
        <taxon>Saccharomycotina</taxon>
        <taxon>Saccharomycetes</taxon>
        <taxon>Phaffomycetales</taxon>
        <taxon>Wickerhamomycetaceae</taxon>
        <taxon>Wickerhamomyces</taxon>
    </lineage>
</organism>
<proteinExistence type="predicted"/>